<gene>
    <name evidence="8" type="ORF">LCGC14_2684250</name>
</gene>
<evidence type="ECO:0000313" key="8">
    <source>
        <dbReference type="EMBL" id="KKK94298.1"/>
    </source>
</evidence>
<evidence type="ECO:0000259" key="7">
    <source>
        <dbReference type="Pfam" id="PF00793"/>
    </source>
</evidence>
<name>A0A0F8ZKD3_9ZZZZ</name>
<evidence type="ECO:0000256" key="2">
    <source>
        <dbReference type="ARBA" id="ARBA00010499"/>
    </source>
</evidence>
<dbReference type="InterPro" id="IPR006218">
    <property type="entry name" value="DAHP1/KDSA"/>
</dbReference>
<dbReference type="EMBL" id="LAZR01047405">
    <property type="protein sequence ID" value="KKK94298.1"/>
    <property type="molecule type" value="Genomic_DNA"/>
</dbReference>
<accession>A0A0F8ZKD3</accession>
<keyword evidence="4" id="KW-0963">Cytoplasm</keyword>
<evidence type="ECO:0000256" key="1">
    <source>
        <dbReference type="ARBA" id="ARBA00004496"/>
    </source>
</evidence>
<evidence type="ECO:0000256" key="4">
    <source>
        <dbReference type="ARBA" id="ARBA00022490"/>
    </source>
</evidence>
<evidence type="ECO:0000256" key="3">
    <source>
        <dbReference type="ARBA" id="ARBA00012693"/>
    </source>
</evidence>
<dbReference type="PANTHER" id="PTHR21057">
    <property type="entry name" value="PHOSPHO-2-DEHYDRO-3-DEOXYHEPTONATE ALDOLASE"/>
    <property type="match status" value="1"/>
</dbReference>
<dbReference type="GO" id="GO:0008676">
    <property type="term" value="F:3-deoxy-8-phosphooctulonate synthase activity"/>
    <property type="evidence" value="ECO:0007669"/>
    <property type="project" value="UniProtKB-EC"/>
</dbReference>
<comment type="catalytic activity">
    <reaction evidence="6">
        <text>D-arabinose 5-phosphate + phosphoenolpyruvate + H2O = 3-deoxy-alpha-D-manno-2-octulosonate-8-phosphate + phosphate</text>
        <dbReference type="Rhea" id="RHEA:14053"/>
        <dbReference type="ChEBI" id="CHEBI:15377"/>
        <dbReference type="ChEBI" id="CHEBI:43474"/>
        <dbReference type="ChEBI" id="CHEBI:57693"/>
        <dbReference type="ChEBI" id="CHEBI:58702"/>
        <dbReference type="ChEBI" id="CHEBI:85985"/>
        <dbReference type="EC" id="2.5.1.55"/>
    </reaction>
</comment>
<feature type="domain" description="DAHP synthetase I/KDSA" evidence="7">
    <location>
        <begin position="1"/>
        <end position="159"/>
    </location>
</feature>
<dbReference type="InterPro" id="IPR006269">
    <property type="entry name" value="KDO8P_synthase"/>
</dbReference>
<reference evidence="8" key="1">
    <citation type="journal article" date="2015" name="Nature">
        <title>Complex archaea that bridge the gap between prokaryotes and eukaryotes.</title>
        <authorList>
            <person name="Spang A."/>
            <person name="Saw J.H."/>
            <person name="Jorgensen S.L."/>
            <person name="Zaremba-Niedzwiedzka K."/>
            <person name="Martijn J."/>
            <person name="Lind A.E."/>
            <person name="van Eijk R."/>
            <person name="Schleper C."/>
            <person name="Guy L."/>
            <person name="Ettema T.J."/>
        </authorList>
    </citation>
    <scope>NUCLEOTIDE SEQUENCE</scope>
</reference>
<comment type="subcellular location">
    <subcellularLocation>
        <location evidence="1">Cytoplasm</location>
    </subcellularLocation>
</comment>
<dbReference type="Gene3D" id="3.20.20.70">
    <property type="entry name" value="Aldolase class I"/>
    <property type="match status" value="1"/>
</dbReference>
<sequence>MVDLIQIPAFLARQISMLIEASKILVEFKDRKIHIKKPQFMGPENIHIPIDILKDCGVKEYQIIVSDRGTCFGYDKLIVDPRHIKIMKNLFPNIDVLTDITHPNKNYTNLVSNFYLAQTLGLSSLASGSNGIFCEIHPDPTNSLCDSDTMLSLKEFDDMIKQFVALYEYECRGYRNDFKIQ</sequence>
<feature type="non-terminal residue" evidence="8">
    <location>
        <position position="1"/>
    </location>
</feature>
<keyword evidence="5" id="KW-0808">Transferase</keyword>
<dbReference type="SUPFAM" id="SSF51569">
    <property type="entry name" value="Aldolase"/>
    <property type="match status" value="1"/>
</dbReference>
<dbReference type="InterPro" id="IPR013785">
    <property type="entry name" value="Aldolase_TIM"/>
</dbReference>
<dbReference type="EC" id="2.5.1.55" evidence="3"/>
<dbReference type="GO" id="GO:0005737">
    <property type="term" value="C:cytoplasm"/>
    <property type="evidence" value="ECO:0007669"/>
    <property type="project" value="UniProtKB-SubCell"/>
</dbReference>
<evidence type="ECO:0000256" key="5">
    <source>
        <dbReference type="ARBA" id="ARBA00022679"/>
    </source>
</evidence>
<proteinExistence type="inferred from homology"/>
<dbReference type="AlphaFoldDB" id="A0A0F8ZKD3"/>
<organism evidence="8">
    <name type="scientific">marine sediment metagenome</name>
    <dbReference type="NCBI Taxonomy" id="412755"/>
    <lineage>
        <taxon>unclassified sequences</taxon>
        <taxon>metagenomes</taxon>
        <taxon>ecological metagenomes</taxon>
    </lineage>
</organism>
<dbReference type="Pfam" id="PF00793">
    <property type="entry name" value="DAHP_synth_1"/>
    <property type="match status" value="1"/>
</dbReference>
<protein>
    <recommendedName>
        <fullName evidence="3">3-deoxy-8-phosphooctulonate synthase</fullName>
        <ecNumber evidence="3">2.5.1.55</ecNumber>
    </recommendedName>
</protein>
<comment type="similarity">
    <text evidence="2">Belongs to the KdsA family.</text>
</comment>
<comment type="caution">
    <text evidence="8">The sequence shown here is derived from an EMBL/GenBank/DDBJ whole genome shotgun (WGS) entry which is preliminary data.</text>
</comment>
<evidence type="ECO:0000256" key="6">
    <source>
        <dbReference type="ARBA" id="ARBA00049112"/>
    </source>
</evidence>